<sequence length="72" mass="7273">MLGIQCGRAIITSAAPAQAALRVGCSTLSVQPLDLLVEPGNIPSQHVHQIVGGNSFDADMKGGIGEQASCTA</sequence>
<keyword evidence="3" id="KW-1185">Reference proteome</keyword>
<name>A0A4Q4TTH1_9PEZI</name>
<dbReference type="STRING" id="155417.A0A4Q4TTH1"/>
<dbReference type="Pfam" id="PF09362">
    <property type="entry name" value="DUF1996"/>
    <property type="match status" value="1"/>
</dbReference>
<accession>A0A4Q4TTH1</accession>
<dbReference type="PANTHER" id="PTHR43662">
    <property type="match status" value="1"/>
</dbReference>
<dbReference type="AlphaFoldDB" id="A0A4Q4TTH1"/>
<gene>
    <name evidence="2" type="ORF">DL764_001610</name>
</gene>
<feature type="domain" description="DUF1996" evidence="1">
    <location>
        <begin position="34"/>
        <end position="71"/>
    </location>
</feature>
<dbReference type="OrthoDB" id="4773550at2759"/>
<proteinExistence type="predicted"/>
<protein>
    <recommendedName>
        <fullName evidence="1">DUF1996 domain-containing protein</fullName>
    </recommendedName>
</protein>
<dbReference type="Proteomes" id="UP000293360">
    <property type="component" value="Unassembled WGS sequence"/>
</dbReference>
<dbReference type="PANTHER" id="PTHR43662:SF5">
    <property type="entry name" value="DUF1996 DOMAIN-CONTAINING PROTEIN"/>
    <property type="match status" value="1"/>
</dbReference>
<comment type="caution">
    <text evidence="2">The sequence shown here is derived from an EMBL/GenBank/DDBJ whole genome shotgun (WGS) entry which is preliminary data.</text>
</comment>
<evidence type="ECO:0000313" key="2">
    <source>
        <dbReference type="EMBL" id="RYP08900.1"/>
    </source>
</evidence>
<evidence type="ECO:0000313" key="3">
    <source>
        <dbReference type="Proteomes" id="UP000293360"/>
    </source>
</evidence>
<reference evidence="2 3" key="1">
    <citation type="submission" date="2018-06" db="EMBL/GenBank/DDBJ databases">
        <title>Complete Genomes of Monosporascus.</title>
        <authorList>
            <person name="Robinson A.J."/>
            <person name="Natvig D.O."/>
        </authorList>
    </citation>
    <scope>NUCLEOTIDE SEQUENCE [LARGE SCALE GENOMIC DNA]</scope>
    <source>
        <strain evidence="2 3">CBS 110550</strain>
    </source>
</reference>
<evidence type="ECO:0000259" key="1">
    <source>
        <dbReference type="Pfam" id="PF09362"/>
    </source>
</evidence>
<organism evidence="2 3">
    <name type="scientific">Monosporascus ibericus</name>
    <dbReference type="NCBI Taxonomy" id="155417"/>
    <lineage>
        <taxon>Eukaryota</taxon>
        <taxon>Fungi</taxon>
        <taxon>Dikarya</taxon>
        <taxon>Ascomycota</taxon>
        <taxon>Pezizomycotina</taxon>
        <taxon>Sordariomycetes</taxon>
        <taxon>Xylariomycetidae</taxon>
        <taxon>Xylariales</taxon>
        <taxon>Xylariales incertae sedis</taxon>
        <taxon>Monosporascus</taxon>
    </lineage>
</organism>
<dbReference type="EMBL" id="QJNU01000052">
    <property type="protein sequence ID" value="RYP08900.1"/>
    <property type="molecule type" value="Genomic_DNA"/>
</dbReference>
<dbReference type="InterPro" id="IPR018535">
    <property type="entry name" value="DUF1996"/>
</dbReference>